<dbReference type="InterPro" id="IPR016047">
    <property type="entry name" value="M23ase_b-sheet_dom"/>
</dbReference>
<dbReference type="SUPFAM" id="SSF51261">
    <property type="entry name" value="Duplicated hybrid motif"/>
    <property type="match status" value="1"/>
</dbReference>
<keyword evidence="3" id="KW-0479">Metal-binding</keyword>
<evidence type="ECO:0000256" key="8">
    <source>
        <dbReference type="SAM" id="Phobius"/>
    </source>
</evidence>
<keyword evidence="8" id="KW-0472">Membrane</keyword>
<keyword evidence="11" id="KW-1185">Reference proteome</keyword>
<dbReference type="GO" id="GO:0004222">
    <property type="term" value="F:metalloendopeptidase activity"/>
    <property type="evidence" value="ECO:0007669"/>
    <property type="project" value="TreeGrafter"/>
</dbReference>
<feature type="coiled-coil region" evidence="7">
    <location>
        <begin position="260"/>
        <end position="287"/>
    </location>
</feature>
<evidence type="ECO:0000256" key="5">
    <source>
        <dbReference type="ARBA" id="ARBA00022833"/>
    </source>
</evidence>
<keyword evidence="5" id="KW-0862">Zinc</keyword>
<comment type="caution">
    <text evidence="10">The sequence shown here is derived from an EMBL/GenBank/DDBJ whole genome shotgun (WGS) entry which is preliminary data.</text>
</comment>
<protein>
    <submittedName>
        <fullName evidence="10">Peptidase M23</fullName>
    </submittedName>
</protein>
<dbReference type="PANTHER" id="PTHR21666">
    <property type="entry name" value="PEPTIDASE-RELATED"/>
    <property type="match status" value="1"/>
</dbReference>
<proteinExistence type="predicted"/>
<name>K2N0V3_9HYPH</name>
<dbReference type="STRING" id="721133.SAMN05216176_112124"/>
<dbReference type="AlphaFoldDB" id="K2N0V3"/>
<dbReference type="eggNOG" id="COG0739">
    <property type="taxonomic scope" value="Bacteria"/>
</dbReference>
<dbReference type="Proteomes" id="UP000007374">
    <property type="component" value="Unassembled WGS sequence"/>
</dbReference>
<dbReference type="OrthoDB" id="9805070at2"/>
<dbReference type="PANTHER" id="PTHR21666:SF288">
    <property type="entry name" value="CELL DIVISION PROTEIN YTFB"/>
    <property type="match status" value="1"/>
</dbReference>
<evidence type="ECO:0000256" key="2">
    <source>
        <dbReference type="ARBA" id="ARBA00022670"/>
    </source>
</evidence>
<evidence type="ECO:0000259" key="9">
    <source>
        <dbReference type="Pfam" id="PF01551"/>
    </source>
</evidence>
<keyword evidence="2" id="KW-0645">Protease</keyword>
<keyword evidence="8" id="KW-1133">Transmembrane helix</keyword>
<organism evidence="10 11">
    <name type="scientific">Nitratireductor indicus C115</name>
    <dbReference type="NCBI Taxonomy" id="1231190"/>
    <lineage>
        <taxon>Bacteria</taxon>
        <taxon>Pseudomonadati</taxon>
        <taxon>Pseudomonadota</taxon>
        <taxon>Alphaproteobacteria</taxon>
        <taxon>Hyphomicrobiales</taxon>
        <taxon>Phyllobacteriaceae</taxon>
        <taxon>Nitratireductor</taxon>
    </lineage>
</organism>
<comment type="cofactor">
    <cofactor evidence="1">
        <name>Zn(2+)</name>
        <dbReference type="ChEBI" id="CHEBI:29105"/>
    </cofactor>
</comment>
<keyword evidence="8" id="KW-0812">Transmembrane</keyword>
<dbReference type="FunFam" id="2.70.70.10:FF:000006">
    <property type="entry name" value="M23 family peptidase"/>
    <property type="match status" value="1"/>
</dbReference>
<keyword evidence="4" id="KW-0378">Hydrolase</keyword>
<reference evidence="10 11" key="1">
    <citation type="journal article" date="2012" name="J. Bacteriol.">
        <title>Genome Sequence of Nitratireductor indicus Type Strain C115.</title>
        <authorList>
            <person name="Lai Q."/>
            <person name="Li G."/>
            <person name="Yu Z."/>
            <person name="Shao Z."/>
        </authorList>
    </citation>
    <scope>NUCLEOTIDE SEQUENCE [LARGE SCALE GENOMIC DNA]</scope>
    <source>
        <strain evidence="10 11">C115</strain>
    </source>
</reference>
<keyword evidence="6" id="KW-0482">Metalloprotease</keyword>
<accession>K2N0V3</accession>
<feature type="domain" description="M23ase beta-sheet core" evidence="9">
    <location>
        <begin position="315"/>
        <end position="409"/>
    </location>
</feature>
<dbReference type="Pfam" id="PF01551">
    <property type="entry name" value="Peptidase_M23"/>
    <property type="match status" value="1"/>
</dbReference>
<keyword evidence="7" id="KW-0175">Coiled coil</keyword>
<dbReference type="Gene3D" id="2.70.70.10">
    <property type="entry name" value="Glucose Permease (Domain IIA)"/>
    <property type="match status" value="1"/>
</dbReference>
<evidence type="ECO:0000313" key="10">
    <source>
        <dbReference type="EMBL" id="EKF41093.1"/>
    </source>
</evidence>
<feature type="transmembrane region" description="Helical" evidence="8">
    <location>
        <begin position="35"/>
        <end position="60"/>
    </location>
</feature>
<evidence type="ECO:0000256" key="6">
    <source>
        <dbReference type="ARBA" id="ARBA00023049"/>
    </source>
</evidence>
<dbReference type="InterPro" id="IPR011055">
    <property type="entry name" value="Dup_hybrid_motif"/>
</dbReference>
<dbReference type="CDD" id="cd12797">
    <property type="entry name" value="M23_peptidase"/>
    <property type="match status" value="1"/>
</dbReference>
<gene>
    <name evidence="10" type="ORF">NA8A_18030</name>
</gene>
<dbReference type="GO" id="GO:0046872">
    <property type="term" value="F:metal ion binding"/>
    <property type="evidence" value="ECO:0007669"/>
    <property type="project" value="UniProtKB-KW"/>
</dbReference>
<evidence type="ECO:0000256" key="4">
    <source>
        <dbReference type="ARBA" id="ARBA00022801"/>
    </source>
</evidence>
<dbReference type="EMBL" id="AMSI01000013">
    <property type="protein sequence ID" value="EKF41093.1"/>
    <property type="molecule type" value="Genomic_DNA"/>
</dbReference>
<dbReference type="InterPro" id="IPR050570">
    <property type="entry name" value="Cell_wall_metabolism_enzyme"/>
</dbReference>
<dbReference type="PATRIC" id="fig|1231190.3.peg.3724"/>
<dbReference type="RefSeq" id="WP_009451809.1">
    <property type="nucleotide sequence ID" value="NZ_AMSI01000013.1"/>
</dbReference>
<evidence type="ECO:0000256" key="3">
    <source>
        <dbReference type="ARBA" id="ARBA00022723"/>
    </source>
</evidence>
<evidence type="ECO:0000313" key="11">
    <source>
        <dbReference type="Proteomes" id="UP000007374"/>
    </source>
</evidence>
<sequence length="427" mass="46276">MSRPQQSAVFGKRKDPHTIIIARGDDIRHFTVRPWMAAIAGSFLASLAIGYILATSYLVLRDDLIGANVARQARMQQSYEDRISSLRAQLDRVTSRQLLDQQFMQQKVGELIARQDKLTERQSRLGPILEQINGKAAPTPSPRPQVKAEVRPEAAPFRTAGITATAFAPTAASNIPWPLREGSQSNKMSAADKADRLFVELNQALKSIEAEQIDNVKTLAEDAYQTAGVIADALEDAGIEIAENYGQENVGGPLLVSAGEQVFEDQVKELDEALSQLKALKQTARKMPLANPAPGAQVSSTFGTRRDPFLGRPAYHSGIDFRAQRGTNVHATGAGKVVKAGWNGGYGRMVEIDHGNGLTSRYAHMSKIEVKEGQTVTTGTVVGEVGSSGRSTGPHLHYEVRRSGNAVNPTRFLAAGRKIAPHIKPES</sequence>
<evidence type="ECO:0000256" key="7">
    <source>
        <dbReference type="SAM" id="Coils"/>
    </source>
</evidence>
<dbReference type="GO" id="GO:0006508">
    <property type="term" value="P:proteolysis"/>
    <property type="evidence" value="ECO:0007669"/>
    <property type="project" value="UniProtKB-KW"/>
</dbReference>
<evidence type="ECO:0000256" key="1">
    <source>
        <dbReference type="ARBA" id="ARBA00001947"/>
    </source>
</evidence>